<evidence type="ECO:0000313" key="2">
    <source>
        <dbReference type="EMBL" id="KXT03544.1"/>
    </source>
</evidence>
<evidence type="ECO:0000256" key="1">
    <source>
        <dbReference type="SAM" id="MobiDB-lite"/>
    </source>
</evidence>
<dbReference type="EMBL" id="LFZN01000030">
    <property type="protein sequence ID" value="KXT03544.1"/>
    <property type="molecule type" value="Genomic_DNA"/>
</dbReference>
<organism evidence="2 3">
    <name type="scientific">Pseudocercospora eumusae</name>
    <dbReference type="NCBI Taxonomy" id="321146"/>
    <lineage>
        <taxon>Eukaryota</taxon>
        <taxon>Fungi</taxon>
        <taxon>Dikarya</taxon>
        <taxon>Ascomycota</taxon>
        <taxon>Pezizomycotina</taxon>
        <taxon>Dothideomycetes</taxon>
        <taxon>Dothideomycetidae</taxon>
        <taxon>Mycosphaerellales</taxon>
        <taxon>Mycosphaerellaceae</taxon>
        <taxon>Pseudocercospora</taxon>
    </lineage>
</organism>
<name>A0A139HM41_9PEZI</name>
<comment type="caution">
    <text evidence="2">The sequence shown here is derived from an EMBL/GenBank/DDBJ whole genome shotgun (WGS) entry which is preliminary data.</text>
</comment>
<dbReference type="AlphaFoldDB" id="A0A139HM41"/>
<feature type="region of interest" description="Disordered" evidence="1">
    <location>
        <begin position="1"/>
        <end position="31"/>
    </location>
</feature>
<dbReference type="Proteomes" id="UP000070133">
    <property type="component" value="Unassembled WGS sequence"/>
</dbReference>
<accession>A0A139HM41</accession>
<sequence>MSSTKATRGSSAPSSIGCSGSQSSNSDGDALTSANLAFHNEAMENNAVATPVARWLAERHDQIIQGRRAEGWDELVKVDELAADIEAAGKGSG</sequence>
<evidence type="ECO:0000313" key="3">
    <source>
        <dbReference type="Proteomes" id="UP000070133"/>
    </source>
</evidence>
<gene>
    <name evidence="2" type="ORF">AC578_1592</name>
</gene>
<protein>
    <submittedName>
        <fullName evidence="2">Uncharacterized protein</fullName>
    </submittedName>
</protein>
<reference evidence="2 3" key="1">
    <citation type="submission" date="2015-07" db="EMBL/GenBank/DDBJ databases">
        <title>Comparative genomics of the Sigatoka disease complex on banana suggests a link between parallel evolutionary changes in Pseudocercospora fijiensis and Pseudocercospora eumusae and increased virulence on the banana host.</title>
        <authorList>
            <person name="Chang T.-C."/>
            <person name="Salvucci A."/>
            <person name="Crous P.W."/>
            <person name="Stergiopoulos I."/>
        </authorList>
    </citation>
    <scope>NUCLEOTIDE SEQUENCE [LARGE SCALE GENOMIC DNA]</scope>
    <source>
        <strain evidence="2 3">CBS 114824</strain>
    </source>
</reference>
<feature type="compositionally biased region" description="Low complexity" evidence="1">
    <location>
        <begin position="9"/>
        <end position="28"/>
    </location>
</feature>
<proteinExistence type="predicted"/>
<keyword evidence="3" id="KW-1185">Reference proteome</keyword>